<proteinExistence type="predicted"/>
<evidence type="ECO:0000313" key="2">
    <source>
        <dbReference type="EMBL" id="MFD1572078.1"/>
    </source>
</evidence>
<organism evidence="2 3">
    <name type="scientific">Halorubrum laminariae</name>
    <dbReference type="NCBI Taxonomy" id="1433523"/>
    <lineage>
        <taxon>Archaea</taxon>
        <taxon>Methanobacteriati</taxon>
        <taxon>Methanobacteriota</taxon>
        <taxon>Stenosarchaea group</taxon>
        <taxon>Halobacteria</taxon>
        <taxon>Halobacteriales</taxon>
        <taxon>Haloferacaceae</taxon>
        <taxon>Halorubrum</taxon>
    </lineage>
</organism>
<dbReference type="Pfam" id="PF14520">
    <property type="entry name" value="HHH_5"/>
    <property type="match status" value="1"/>
</dbReference>
<accession>A0ABD6C521</accession>
<protein>
    <submittedName>
        <fullName evidence="2">Helix-hairpin-helix domain-containing protein</fullName>
    </submittedName>
</protein>
<dbReference type="RefSeq" id="WP_379812611.1">
    <property type="nucleotide sequence ID" value="NZ_JANHDL010000021.1"/>
</dbReference>
<evidence type="ECO:0000256" key="1">
    <source>
        <dbReference type="SAM" id="MobiDB-lite"/>
    </source>
</evidence>
<feature type="compositionally biased region" description="Acidic residues" evidence="1">
    <location>
        <begin position="95"/>
        <end position="117"/>
    </location>
</feature>
<evidence type="ECO:0000313" key="3">
    <source>
        <dbReference type="Proteomes" id="UP001597185"/>
    </source>
</evidence>
<name>A0ABD6C521_9EURY</name>
<sequence length="170" mass="18502">MSIETSTDRSDEEQTENSRSDASARPGTVTEPSEQLPDFVDISGLDTEQAARLREQGIKTIQALEVADSETIAEFANVSVEQAVDWLEQARDLESETEAEPEEDVDTDGEEATDEIPSEPPSTFRATIQSSAVLNSDLISCYHGVEGRSRGNRFCPWKSISSTSLSSVVA</sequence>
<reference evidence="2 3" key="1">
    <citation type="journal article" date="2019" name="Int. J. Syst. Evol. Microbiol.">
        <title>The Global Catalogue of Microorganisms (GCM) 10K type strain sequencing project: providing services to taxonomists for standard genome sequencing and annotation.</title>
        <authorList>
            <consortium name="The Broad Institute Genomics Platform"/>
            <consortium name="The Broad Institute Genome Sequencing Center for Infectious Disease"/>
            <person name="Wu L."/>
            <person name="Ma J."/>
        </authorList>
    </citation>
    <scope>NUCLEOTIDE SEQUENCE [LARGE SCALE GENOMIC DNA]</scope>
    <source>
        <strain evidence="2 3">CGMCC 1.12689</strain>
    </source>
</reference>
<feature type="region of interest" description="Disordered" evidence="1">
    <location>
        <begin position="1"/>
        <end position="43"/>
    </location>
</feature>
<dbReference type="Proteomes" id="UP001597185">
    <property type="component" value="Unassembled WGS sequence"/>
</dbReference>
<feature type="region of interest" description="Disordered" evidence="1">
    <location>
        <begin position="89"/>
        <end position="123"/>
    </location>
</feature>
<dbReference type="AlphaFoldDB" id="A0ABD6C521"/>
<keyword evidence="3" id="KW-1185">Reference proteome</keyword>
<dbReference type="SUPFAM" id="SSF47794">
    <property type="entry name" value="Rad51 N-terminal domain-like"/>
    <property type="match status" value="1"/>
</dbReference>
<dbReference type="EMBL" id="JBHUDB010000023">
    <property type="protein sequence ID" value="MFD1572078.1"/>
    <property type="molecule type" value="Genomic_DNA"/>
</dbReference>
<gene>
    <name evidence="2" type="ORF">ACFR9T_16085</name>
</gene>
<comment type="caution">
    <text evidence="2">The sequence shown here is derived from an EMBL/GenBank/DDBJ whole genome shotgun (WGS) entry which is preliminary data.</text>
</comment>
<dbReference type="InterPro" id="IPR010995">
    <property type="entry name" value="DNA_repair_Rad51/TF_NusA_a-hlx"/>
</dbReference>
<dbReference type="Gene3D" id="1.10.150.20">
    <property type="entry name" value="5' to 3' exonuclease, C-terminal subdomain"/>
    <property type="match status" value="1"/>
</dbReference>